<evidence type="ECO:0000313" key="3">
    <source>
        <dbReference type="EMBL" id="ETN75841.1"/>
    </source>
</evidence>
<comment type="similarity">
    <text evidence="1">Belongs to the selenium-binding protein family.</text>
</comment>
<keyword evidence="4" id="KW-1185">Reference proteome</keyword>
<accession>W2T3P6</accession>
<dbReference type="InterPro" id="IPR008826">
    <property type="entry name" value="Se-bd"/>
</dbReference>
<dbReference type="AlphaFoldDB" id="W2T3P6"/>
<evidence type="ECO:0000256" key="2">
    <source>
        <dbReference type="ARBA" id="ARBA00023266"/>
    </source>
</evidence>
<dbReference type="Pfam" id="PF05694">
    <property type="entry name" value="SBP56"/>
    <property type="match status" value="1"/>
</dbReference>
<evidence type="ECO:0000256" key="1">
    <source>
        <dbReference type="ARBA" id="ARBA00005606"/>
    </source>
</evidence>
<proteinExistence type="inferred from homology"/>
<dbReference type="Proteomes" id="UP000053676">
    <property type="component" value="Unassembled WGS sequence"/>
</dbReference>
<dbReference type="GO" id="GO:0008430">
    <property type="term" value="F:selenium binding"/>
    <property type="evidence" value="ECO:0007669"/>
    <property type="project" value="InterPro"/>
</dbReference>
<keyword evidence="2" id="KW-0711">Selenium</keyword>
<sequence length="59" mass="6426">MPKPDDLRVVQHKGFIIEPAQLFKYGVSFPHTSHCLADGSIMISTLGDAHGNHKGSLII</sequence>
<dbReference type="OrthoDB" id="10252446at2759"/>
<organism evidence="3 4">
    <name type="scientific">Necator americanus</name>
    <name type="common">Human hookworm</name>
    <dbReference type="NCBI Taxonomy" id="51031"/>
    <lineage>
        <taxon>Eukaryota</taxon>
        <taxon>Metazoa</taxon>
        <taxon>Ecdysozoa</taxon>
        <taxon>Nematoda</taxon>
        <taxon>Chromadorea</taxon>
        <taxon>Rhabditida</taxon>
        <taxon>Rhabditina</taxon>
        <taxon>Rhabditomorpha</taxon>
        <taxon>Strongyloidea</taxon>
        <taxon>Ancylostomatidae</taxon>
        <taxon>Bunostominae</taxon>
        <taxon>Necator</taxon>
    </lineage>
</organism>
<evidence type="ECO:0000313" key="4">
    <source>
        <dbReference type="Proteomes" id="UP000053676"/>
    </source>
</evidence>
<gene>
    <name evidence="3" type="ORF">NECAME_03614</name>
</gene>
<name>W2T3P6_NECAM</name>
<dbReference type="KEGG" id="nai:NECAME_03614"/>
<dbReference type="PANTHER" id="PTHR23300">
    <property type="entry name" value="METHANETHIOL OXIDASE"/>
    <property type="match status" value="1"/>
</dbReference>
<protein>
    <submittedName>
        <fullName evidence="3">Uncharacterized protein</fullName>
    </submittedName>
</protein>
<dbReference type="PANTHER" id="PTHR23300:SF0">
    <property type="entry name" value="METHANETHIOL OXIDASE"/>
    <property type="match status" value="1"/>
</dbReference>
<dbReference type="EMBL" id="KI660267">
    <property type="protein sequence ID" value="ETN75841.1"/>
    <property type="molecule type" value="Genomic_DNA"/>
</dbReference>
<reference evidence="4" key="1">
    <citation type="journal article" date="2014" name="Nat. Genet.">
        <title>Genome of the human hookworm Necator americanus.</title>
        <authorList>
            <person name="Tang Y.T."/>
            <person name="Gao X."/>
            <person name="Rosa B.A."/>
            <person name="Abubucker S."/>
            <person name="Hallsworth-Pepin K."/>
            <person name="Martin J."/>
            <person name="Tyagi R."/>
            <person name="Heizer E."/>
            <person name="Zhang X."/>
            <person name="Bhonagiri-Palsikar V."/>
            <person name="Minx P."/>
            <person name="Warren W.C."/>
            <person name="Wang Q."/>
            <person name="Zhan B."/>
            <person name="Hotez P.J."/>
            <person name="Sternberg P.W."/>
            <person name="Dougall A."/>
            <person name="Gaze S.T."/>
            <person name="Mulvenna J."/>
            <person name="Sotillo J."/>
            <person name="Ranganathan S."/>
            <person name="Rabelo E.M."/>
            <person name="Wilson R.K."/>
            <person name="Felgner P.L."/>
            <person name="Bethony J."/>
            <person name="Hawdon J.M."/>
            <person name="Gasser R.B."/>
            <person name="Loukas A."/>
            <person name="Mitreva M."/>
        </authorList>
    </citation>
    <scope>NUCLEOTIDE SEQUENCE [LARGE SCALE GENOMIC DNA]</scope>
</reference>